<reference evidence="1" key="1">
    <citation type="submission" date="2010-08" db="EMBL/GenBank/DDBJ databases">
        <authorList>
            <person name="Muzny D."/>
            <person name="Qin X."/>
            <person name="Buhay C."/>
            <person name="Dugan-Rocha S."/>
            <person name="Ding Y."/>
            <person name="Chen G."/>
            <person name="Hawes A."/>
            <person name="Holder M."/>
            <person name="Jhangiani S."/>
            <person name="Johnson A."/>
            <person name="Khan Z."/>
            <person name="Li Z."/>
            <person name="Liu W."/>
            <person name="Liu X."/>
            <person name="Perez L."/>
            <person name="Shen H."/>
            <person name="Wang Q."/>
            <person name="Watt J."/>
            <person name="Xi L."/>
            <person name="Xin Y."/>
            <person name="Zhou J."/>
            <person name="Deng J."/>
            <person name="Jiang H."/>
            <person name="Liu Y."/>
            <person name="Qu J."/>
            <person name="Song X.-Z."/>
            <person name="Zhang L."/>
            <person name="Villasana D."/>
            <person name="Johnson A."/>
            <person name="Liu J."/>
            <person name="Liyanage D."/>
            <person name="Lorensuhewa L."/>
            <person name="Robinson T."/>
            <person name="Song A."/>
            <person name="Song B.-B."/>
            <person name="Dinh H."/>
            <person name="Thornton R."/>
            <person name="Coyle M."/>
            <person name="Francisco L."/>
            <person name="Jackson L."/>
            <person name="Javaid M."/>
            <person name="Korchina V."/>
            <person name="Kovar C."/>
            <person name="Mata R."/>
            <person name="Mathew T."/>
            <person name="Ngo R."/>
            <person name="Nguyen L."/>
            <person name="Nguyen N."/>
            <person name="Okwuonu G."/>
            <person name="Ongeri F."/>
            <person name="Pham C."/>
            <person name="Simmons D."/>
            <person name="Wilczek-Boney K."/>
            <person name="Hale W."/>
            <person name="Jakkamsetti A."/>
            <person name="Pham P."/>
            <person name="Ruth R."/>
            <person name="San Lucas F."/>
            <person name="Warren J."/>
            <person name="Zhang J."/>
            <person name="Zhao Z."/>
            <person name="Zhou C."/>
            <person name="Zhu D."/>
            <person name="Lee S."/>
            <person name="Bess C."/>
            <person name="Blankenburg K."/>
            <person name="Forbes L."/>
            <person name="Fu Q."/>
            <person name="Gubbala S."/>
            <person name="Hirani K."/>
            <person name="Jayaseelan J.C."/>
            <person name="Lara F."/>
            <person name="Munidasa M."/>
            <person name="Palculict T."/>
            <person name="Patil S."/>
            <person name="Pu L.-L."/>
            <person name="Saada N."/>
            <person name="Tang L."/>
            <person name="Weissenberger G."/>
            <person name="Zhu Y."/>
            <person name="Hemphill L."/>
            <person name="Shang Y."/>
            <person name="Youmans B."/>
            <person name="Ayvaz T."/>
            <person name="Ross M."/>
            <person name="Santibanez J."/>
            <person name="Aqrawi P."/>
            <person name="Gross S."/>
            <person name="Joshi V."/>
            <person name="Fowler G."/>
            <person name="Nazareth L."/>
            <person name="Reid J."/>
            <person name="Worley K."/>
            <person name="Petrosino J."/>
            <person name="Highlander S."/>
            <person name="Gibbs R."/>
        </authorList>
    </citation>
    <scope>NUCLEOTIDE SEQUENCE [LARGE SCALE GENOMIC DNA]</scope>
    <source>
        <strain evidence="1">DSM 15272</strain>
    </source>
</reference>
<evidence type="ECO:0000313" key="2">
    <source>
        <dbReference type="Proteomes" id="UP000003111"/>
    </source>
</evidence>
<protein>
    <submittedName>
        <fullName evidence="1">Uncharacterized protein</fullName>
    </submittedName>
</protein>
<dbReference type="AlphaFoldDB" id="E2S7R7"/>
<dbReference type="Proteomes" id="UP000003111">
    <property type="component" value="Unassembled WGS sequence"/>
</dbReference>
<comment type="caution">
    <text evidence="1">The sequence shown here is derived from an EMBL/GenBank/DDBJ whole genome shotgun (WGS) entry which is preliminary data.</text>
</comment>
<proteinExistence type="predicted"/>
<keyword evidence="2" id="KW-1185">Reference proteome</keyword>
<dbReference type="EMBL" id="ACLF03000001">
    <property type="protein sequence ID" value="EFQ84733.1"/>
    <property type="molecule type" value="Genomic_DNA"/>
</dbReference>
<dbReference type="STRING" id="585531.HMPREF0063_10074"/>
<organism evidence="1 2">
    <name type="scientific">Aeromicrobium marinum DSM 15272</name>
    <dbReference type="NCBI Taxonomy" id="585531"/>
    <lineage>
        <taxon>Bacteria</taxon>
        <taxon>Bacillati</taxon>
        <taxon>Actinomycetota</taxon>
        <taxon>Actinomycetes</taxon>
        <taxon>Propionibacteriales</taxon>
        <taxon>Nocardioidaceae</taxon>
        <taxon>Aeromicrobium</taxon>
    </lineage>
</organism>
<gene>
    <name evidence="1" type="ORF">HMPREF0063_10074</name>
</gene>
<dbReference type="HOGENOM" id="CLU_2520203_0_0_11"/>
<accession>E2S7R7</accession>
<evidence type="ECO:0000313" key="1">
    <source>
        <dbReference type="EMBL" id="EFQ84733.1"/>
    </source>
</evidence>
<name>E2S7R7_9ACTN</name>
<sequence length="84" mass="9283">MTDYSDDRYGCMRVHIAARRGELACSRFRRNTLRSHAKAHGLRLGSLRKTDLAWQMAQHGLIDANGYLRDGFPVPGAPGKGAGQ</sequence>